<feature type="region of interest" description="Disordered" evidence="1">
    <location>
        <begin position="1"/>
        <end position="62"/>
    </location>
</feature>
<reference evidence="4" key="1">
    <citation type="journal article" date="2020" name="Stud. Mycol.">
        <title>101 Dothideomycetes genomes: a test case for predicting lifestyles and emergence of pathogens.</title>
        <authorList>
            <person name="Haridas S."/>
            <person name="Albert R."/>
            <person name="Binder M."/>
            <person name="Bloem J."/>
            <person name="Labutti K."/>
            <person name="Salamov A."/>
            <person name="Andreopoulos B."/>
            <person name="Baker S."/>
            <person name="Barry K."/>
            <person name="Bills G."/>
            <person name="Bluhm B."/>
            <person name="Cannon C."/>
            <person name="Castanera R."/>
            <person name="Culley D."/>
            <person name="Daum C."/>
            <person name="Ezra D."/>
            <person name="Gonzalez J."/>
            <person name="Henrissat B."/>
            <person name="Kuo A."/>
            <person name="Liang C."/>
            <person name="Lipzen A."/>
            <person name="Lutzoni F."/>
            <person name="Magnuson J."/>
            <person name="Mondo S."/>
            <person name="Nolan M."/>
            <person name="Ohm R."/>
            <person name="Pangilinan J."/>
            <person name="Park H.-J."/>
            <person name="Ramirez L."/>
            <person name="Alfaro M."/>
            <person name="Sun H."/>
            <person name="Tritt A."/>
            <person name="Yoshinaga Y."/>
            <person name="Zwiers L.-H."/>
            <person name="Turgeon B."/>
            <person name="Goodwin S."/>
            <person name="Spatafora J."/>
            <person name="Crous P."/>
            <person name="Grigoriev I."/>
        </authorList>
    </citation>
    <scope>NUCLEOTIDE SEQUENCE</scope>
    <source>
        <strain evidence="4">CBS 116005</strain>
    </source>
</reference>
<keyword evidence="5" id="KW-1185">Reference proteome</keyword>
<dbReference type="PANTHER" id="PTHR19346:SF4">
    <property type="entry name" value="SUGAR PHOSPHATE TRANSPORTER DOMAIN-CONTAINING PROTEIN"/>
    <property type="match status" value="1"/>
</dbReference>
<dbReference type="GO" id="GO:0016020">
    <property type="term" value="C:membrane"/>
    <property type="evidence" value="ECO:0007669"/>
    <property type="project" value="InterPro"/>
</dbReference>
<feature type="transmembrane region" description="Helical" evidence="2">
    <location>
        <begin position="396"/>
        <end position="414"/>
    </location>
</feature>
<dbReference type="Pfam" id="PF00892">
    <property type="entry name" value="EamA"/>
    <property type="match status" value="1"/>
</dbReference>
<protein>
    <recommendedName>
        <fullName evidence="3">EamA domain-containing protein</fullName>
    </recommendedName>
</protein>
<keyword evidence="2" id="KW-0812">Transmembrane</keyword>
<feature type="transmembrane region" description="Helical" evidence="2">
    <location>
        <begin position="372"/>
        <end position="390"/>
    </location>
</feature>
<evidence type="ECO:0000259" key="3">
    <source>
        <dbReference type="Pfam" id="PF00892"/>
    </source>
</evidence>
<feature type="transmembrane region" description="Helical" evidence="2">
    <location>
        <begin position="305"/>
        <end position="329"/>
    </location>
</feature>
<dbReference type="EMBL" id="ML995874">
    <property type="protein sequence ID" value="KAF2766271.1"/>
    <property type="molecule type" value="Genomic_DNA"/>
</dbReference>
<dbReference type="OrthoDB" id="10062838at2759"/>
<dbReference type="PANTHER" id="PTHR19346">
    <property type="entry name" value="SUGAR PHOSPHATE TRANSPORTER DOMAIN-CONTAINING PROTEIN"/>
    <property type="match status" value="1"/>
</dbReference>
<feature type="transmembrane region" description="Helical" evidence="2">
    <location>
        <begin position="170"/>
        <end position="193"/>
    </location>
</feature>
<organism evidence="4 5">
    <name type="scientific">Teratosphaeria nubilosa</name>
    <dbReference type="NCBI Taxonomy" id="161662"/>
    <lineage>
        <taxon>Eukaryota</taxon>
        <taxon>Fungi</taxon>
        <taxon>Dikarya</taxon>
        <taxon>Ascomycota</taxon>
        <taxon>Pezizomycotina</taxon>
        <taxon>Dothideomycetes</taxon>
        <taxon>Dothideomycetidae</taxon>
        <taxon>Mycosphaerellales</taxon>
        <taxon>Teratosphaeriaceae</taxon>
        <taxon>Teratosphaeria</taxon>
    </lineage>
</organism>
<evidence type="ECO:0000313" key="5">
    <source>
        <dbReference type="Proteomes" id="UP000799436"/>
    </source>
</evidence>
<feature type="transmembrane region" description="Helical" evidence="2">
    <location>
        <begin position="205"/>
        <end position="222"/>
    </location>
</feature>
<dbReference type="AlphaFoldDB" id="A0A6G1L025"/>
<dbReference type="InterPro" id="IPR000620">
    <property type="entry name" value="EamA_dom"/>
</dbReference>
<evidence type="ECO:0000256" key="1">
    <source>
        <dbReference type="SAM" id="MobiDB-lite"/>
    </source>
</evidence>
<proteinExistence type="predicted"/>
<evidence type="ECO:0000256" key="2">
    <source>
        <dbReference type="SAM" id="Phobius"/>
    </source>
</evidence>
<evidence type="ECO:0000313" key="4">
    <source>
        <dbReference type="EMBL" id="KAF2766271.1"/>
    </source>
</evidence>
<keyword evidence="2" id="KW-1133">Transmembrane helix</keyword>
<dbReference type="SUPFAM" id="SSF103481">
    <property type="entry name" value="Multidrug resistance efflux transporter EmrE"/>
    <property type="match status" value="2"/>
</dbReference>
<feature type="transmembrane region" description="Helical" evidence="2">
    <location>
        <begin position="341"/>
        <end position="365"/>
    </location>
</feature>
<feature type="transmembrane region" description="Helical" evidence="2">
    <location>
        <begin position="66"/>
        <end position="89"/>
    </location>
</feature>
<keyword evidence="2" id="KW-0472">Membrane</keyword>
<name>A0A6G1L025_9PEZI</name>
<dbReference type="InterPro" id="IPR026505">
    <property type="entry name" value="Solute_c_fam_35_mem_F3/F4"/>
</dbReference>
<dbReference type="Proteomes" id="UP000799436">
    <property type="component" value="Unassembled WGS sequence"/>
</dbReference>
<accession>A0A6G1L025</accession>
<feature type="transmembrane region" description="Helical" evidence="2">
    <location>
        <begin position="267"/>
        <end position="284"/>
    </location>
</feature>
<feature type="domain" description="EamA" evidence="3">
    <location>
        <begin position="169"/>
        <end position="245"/>
    </location>
</feature>
<sequence length="426" mass="45978">MSTPKQGGDDSSRPFLDAGRPSEDDLELSELDAHRHPDAPTHQPPDFHSLHATAGPPPAQGKQSPLAVTLALALCVLGFTINTEATAYFEDELGWKKPFATLYITHGALILPWLCHVACLRFRSRKTTPYSTWVRDYNDRLRASISTVDAYATDGPKLLWKRRGNIGGPLDFLATAMALLTVVLTISGVSWFLSLSLTTPSDLTAIYNSATFFAAIFSIPLLREKLGWASIAAVALSIIGTFVIAYGDTTATHDVENPIGTNRLAGNLVACIGAMAFGLYEVLFKKWACSSRPTSKPMDTLPLTLAASALTGFYTLATLWLALLLLHIFRIETFELPSWYAALWILIAVLAGSISITLLAVLVIWTDPIFGSFANVLSVFFVALSDWLFFDLSPSIATYAGGALVVVAFSLLAWDTFAGGGTTGHG</sequence>
<gene>
    <name evidence="4" type="ORF">EJ03DRAFT_330235</name>
</gene>
<feature type="transmembrane region" description="Helical" evidence="2">
    <location>
        <begin position="101"/>
        <end position="120"/>
    </location>
</feature>
<dbReference type="InterPro" id="IPR037185">
    <property type="entry name" value="EmrE-like"/>
</dbReference>
<feature type="transmembrane region" description="Helical" evidence="2">
    <location>
        <begin position="229"/>
        <end position="247"/>
    </location>
</feature>